<evidence type="ECO:0000313" key="2">
    <source>
        <dbReference type="EMBL" id="RHN12163.1"/>
    </source>
</evidence>
<dbReference type="InterPro" id="IPR046240">
    <property type="entry name" value="DUF6273"/>
</dbReference>
<organism evidence="2 3">
    <name type="scientific">Roseburia intestinalis</name>
    <dbReference type="NCBI Taxonomy" id="166486"/>
    <lineage>
        <taxon>Bacteria</taxon>
        <taxon>Bacillati</taxon>
        <taxon>Bacillota</taxon>
        <taxon>Clostridia</taxon>
        <taxon>Lachnospirales</taxon>
        <taxon>Lachnospiraceae</taxon>
        <taxon>Roseburia</taxon>
    </lineage>
</organism>
<gene>
    <name evidence="2" type="ORF">DWZ31_01545</name>
</gene>
<name>A0A415U254_9FIRM</name>
<feature type="domain" description="DUF6273" evidence="1">
    <location>
        <begin position="145"/>
        <end position="282"/>
    </location>
</feature>
<dbReference type="Proteomes" id="UP000283586">
    <property type="component" value="Unassembled WGS sequence"/>
</dbReference>
<evidence type="ECO:0000313" key="3">
    <source>
        <dbReference type="Proteomes" id="UP000283586"/>
    </source>
</evidence>
<dbReference type="AlphaFoldDB" id="A0A415U254"/>
<reference evidence="2 3" key="1">
    <citation type="submission" date="2018-08" db="EMBL/GenBank/DDBJ databases">
        <title>A genome reference for cultivated species of the human gut microbiota.</title>
        <authorList>
            <person name="Zou Y."/>
            <person name="Xue W."/>
            <person name="Luo G."/>
        </authorList>
    </citation>
    <scope>NUCLEOTIDE SEQUENCE [LARGE SCALE GENOMIC DNA]</scope>
    <source>
        <strain evidence="2 3">AF31-21AC</strain>
    </source>
</reference>
<proteinExistence type="predicted"/>
<comment type="caution">
    <text evidence="2">The sequence shown here is derived from an EMBL/GenBank/DDBJ whole genome shotgun (WGS) entry which is preliminary data.</text>
</comment>
<sequence>MEVEKMNEIRLKAYGFSMEAVGSKKFIAQEREAFLDFTEEKVSKAAMKLSGNDARAEVHSQEVRNRENAEHGEDLVTMTHKTTQPISLEWIQEVVRLGRARDYFSEGDTIDIEFDGEVIQHDIIGIDAEKLVDKSLEHSITIQMHDLVMEERPFDTTGDYGSNVWETSELRKYLQSEEFRERYKKLIPYLTKVVKENNSGDDTEDLFFLLSADEVDPKKTPYKYYEDVTNRQKKNADGETDYHRLRSAYRGLSSNTWYVNSSGYVNYGDAIHASRCAPACTIA</sequence>
<protein>
    <recommendedName>
        <fullName evidence="1">DUF6273 domain-containing protein</fullName>
    </recommendedName>
</protein>
<accession>A0A415U254</accession>
<dbReference type="EMBL" id="QRQN01000001">
    <property type="protein sequence ID" value="RHN12163.1"/>
    <property type="molecule type" value="Genomic_DNA"/>
</dbReference>
<dbReference type="Pfam" id="PF19789">
    <property type="entry name" value="DUF6273"/>
    <property type="match status" value="1"/>
</dbReference>
<evidence type="ECO:0000259" key="1">
    <source>
        <dbReference type="Pfam" id="PF19789"/>
    </source>
</evidence>